<feature type="chain" id="PRO_5045795716" evidence="3">
    <location>
        <begin position="24"/>
        <end position="411"/>
    </location>
</feature>
<evidence type="ECO:0000313" key="5">
    <source>
        <dbReference type="EMBL" id="MBP2019282.1"/>
    </source>
</evidence>
<evidence type="ECO:0000259" key="4">
    <source>
        <dbReference type="Pfam" id="PF13458"/>
    </source>
</evidence>
<organism evidence="5 6">
    <name type="scientific">Symbiobacterium terraclitae</name>
    <dbReference type="NCBI Taxonomy" id="557451"/>
    <lineage>
        <taxon>Bacteria</taxon>
        <taxon>Bacillati</taxon>
        <taxon>Bacillota</taxon>
        <taxon>Clostridia</taxon>
        <taxon>Eubacteriales</taxon>
        <taxon>Symbiobacteriaceae</taxon>
        <taxon>Symbiobacterium</taxon>
    </lineage>
</organism>
<evidence type="ECO:0000256" key="2">
    <source>
        <dbReference type="ARBA" id="ARBA00022729"/>
    </source>
</evidence>
<gene>
    <name evidence="5" type="ORF">J2Z79_002709</name>
</gene>
<keyword evidence="2 3" id="KW-0732">Signal</keyword>
<dbReference type="CDD" id="cd06328">
    <property type="entry name" value="PBP1_SBP-like"/>
    <property type="match status" value="1"/>
</dbReference>
<dbReference type="Pfam" id="PF13458">
    <property type="entry name" value="Peripla_BP_6"/>
    <property type="match status" value="1"/>
</dbReference>
<dbReference type="RefSeq" id="WP_245302743.1">
    <property type="nucleotide sequence ID" value="NZ_JAGGLG010000025.1"/>
</dbReference>
<evidence type="ECO:0000256" key="3">
    <source>
        <dbReference type="SAM" id="SignalP"/>
    </source>
</evidence>
<evidence type="ECO:0000313" key="6">
    <source>
        <dbReference type="Proteomes" id="UP001519289"/>
    </source>
</evidence>
<dbReference type="Gene3D" id="3.40.50.2300">
    <property type="match status" value="2"/>
</dbReference>
<evidence type="ECO:0000256" key="1">
    <source>
        <dbReference type="ARBA" id="ARBA00010062"/>
    </source>
</evidence>
<dbReference type="Proteomes" id="UP001519289">
    <property type="component" value="Unassembled WGS sequence"/>
</dbReference>
<dbReference type="PANTHER" id="PTHR30483:SF6">
    <property type="entry name" value="PERIPLASMIC BINDING PROTEIN OF ABC TRANSPORTER FOR NATURAL AMINO ACIDS"/>
    <property type="match status" value="1"/>
</dbReference>
<dbReference type="SUPFAM" id="SSF53822">
    <property type="entry name" value="Periplasmic binding protein-like I"/>
    <property type="match status" value="1"/>
</dbReference>
<accession>A0ABS4JUP1</accession>
<dbReference type="InterPro" id="IPR028081">
    <property type="entry name" value="Leu-bd"/>
</dbReference>
<keyword evidence="6" id="KW-1185">Reference proteome</keyword>
<comment type="caution">
    <text evidence="5">The sequence shown here is derived from an EMBL/GenBank/DDBJ whole genome shotgun (WGS) entry which is preliminary data.</text>
</comment>
<comment type="similarity">
    <text evidence="1">Belongs to the leucine-binding protein family.</text>
</comment>
<proteinExistence type="inferred from homology"/>
<name>A0ABS4JUP1_9FIRM</name>
<feature type="signal peptide" evidence="3">
    <location>
        <begin position="1"/>
        <end position="23"/>
    </location>
</feature>
<dbReference type="PROSITE" id="PS51257">
    <property type="entry name" value="PROKAR_LIPOPROTEIN"/>
    <property type="match status" value="1"/>
</dbReference>
<dbReference type="EMBL" id="JAGGLG010000025">
    <property type="protein sequence ID" value="MBP2019282.1"/>
    <property type="molecule type" value="Genomic_DNA"/>
</dbReference>
<feature type="domain" description="Leucine-binding protein" evidence="4">
    <location>
        <begin position="44"/>
        <end position="386"/>
    </location>
</feature>
<dbReference type="InterPro" id="IPR028082">
    <property type="entry name" value="Peripla_BP_I"/>
</dbReference>
<dbReference type="InterPro" id="IPR051010">
    <property type="entry name" value="BCAA_transport"/>
</dbReference>
<dbReference type="PANTHER" id="PTHR30483">
    <property type="entry name" value="LEUCINE-SPECIFIC-BINDING PROTEIN"/>
    <property type="match status" value="1"/>
</dbReference>
<protein>
    <submittedName>
        <fullName evidence="5">Branched-chain amino acid transport system substrate-binding protein</fullName>
    </submittedName>
</protein>
<sequence>MRSIRFQAVILTLILALLTTACSSGGGSRSAGEGGGGGGRAAEPIKIGVVTSVTGPLAGYADQEIKGLKLGIQYATGGTNEVLGRPIEIIIEDDTGSPDVGKQKAVKLLEQDKVHILQGSASTPVALQIASLAEQYEVLYMVDPAAGDQLTTTDFNKYIFRTAGINSQDALAGGKAAIEKPGDRVVHLAPDNAFGTSAQDAWNPVFEEAGGVVVRNINVPLDAKDFATYLQQVRDLDPDVLMVTWSGGNALKLFQQIGEMGLFDQMRVTTSIGDRASLQGLGDAAVGLRGVVRYFYTLPKTPVNDWLVAEHQKLYGEPPDLFTAGGMAAGIAIVEGIKKAGSTDAGKLIEALEGMSFEGPKGTYTFRKEDHQALQPMYYVEIVKDGEHDYPVPRLINELSPEETAPPVRVN</sequence>
<reference evidence="5 6" key="1">
    <citation type="submission" date="2021-03" db="EMBL/GenBank/DDBJ databases">
        <title>Genomic Encyclopedia of Type Strains, Phase IV (KMG-IV): sequencing the most valuable type-strain genomes for metagenomic binning, comparative biology and taxonomic classification.</title>
        <authorList>
            <person name="Goeker M."/>
        </authorList>
    </citation>
    <scope>NUCLEOTIDE SEQUENCE [LARGE SCALE GENOMIC DNA]</scope>
    <source>
        <strain evidence="5 6">DSM 27138</strain>
    </source>
</reference>